<protein>
    <submittedName>
        <fullName evidence="1">Uncharacterized protein</fullName>
    </submittedName>
</protein>
<gene>
    <name evidence="1" type="ORF">AWR36_008500</name>
</gene>
<reference evidence="1" key="1">
    <citation type="submission" date="2017-08" db="EMBL/GenBank/DDBJ databases">
        <title>Microbulbifer marisrubri sp. nov., a halophilic alphaproteobacterium isolated from marine sediment of the Yellow Sea, China.</title>
        <authorList>
            <person name="Zhang G."/>
            <person name="Xiong Q."/>
        </authorList>
    </citation>
    <scope>NUCLEOTIDE SEQUENCE [LARGE SCALE GENOMIC DNA]</scope>
    <source>
        <strain evidence="1">WRN-8</strain>
    </source>
</reference>
<dbReference type="EMBL" id="LRFG02000002">
    <property type="protein sequence ID" value="PCO06022.1"/>
    <property type="molecule type" value="Genomic_DNA"/>
</dbReference>
<proteinExistence type="predicted"/>
<name>A0ABX4I0W9_9GAMM</name>
<accession>A0ABX4I0W9</accession>
<dbReference type="Proteomes" id="UP000218427">
    <property type="component" value="Unassembled WGS sequence"/>
</dbReference>
<evidence type="ECO:0000313" key="2">
    <source>
        <dbReference type="Proteomes" id="UP000218427"/>
    </source>
</evidence>
<evidence type="ECO:0000313" key="1">
    <source>
        <dbReference type="EMBL" id="PCO06022.1"/>
    </source>
</evidence>
<keyword evidence="2" id="KW-1185">Reference proteome</keyword>
<comment type="caution">
    <text evidence="1">The sequence shown here is derived from an EMBL/GenBank/DDBJ whole genome shotgun (WGS) entry which is preliminary data.</text>
</comment>
<sequence length="79" mass="8867">MGSVLALNITVKRQYTEMPPMAPATAIREPLMFGDYFVMEQAIPRDERLYMKVRTACHLGVKGNSKTLTTASSRAEDIF</sequence>
<organism evidence="1 2">
    <name type="scientific">Microbulbifer flavimaris</name>
    <dbReference type="NCBI Taxonomy" id="1781068"/>
    <lineage>
        <taxon>Bacteria</taxon>
        <taxon>Pseudomonadati</taxon>
        <taxon>Pseudomonadota</taxon>
        <taxon>Gammaproteobacteria</taxon>
        <taxon>Cellvibrionales</taxon>
        <taxon>Microbulbiferaceae</taxon>
        <taxon>Microbulbifer</taxon>
    </lineage>
</organism>